<dbReference type="EMBL" id="JAUCMV010000003">
    <property type="protein sequence ID" value="KAK0410703.1"/>
    <property type="molecule type" value="Genomic_DNA"/>
</dbReference>
<dbReference type="Proteomes" id="UP001175271">
    <property type="component" value="Unassembled WGS sequence"/>
</dbReference>
<evidence type="ECO:0000313" key="2">
    <source>
        <dbReference type="Proteomes" id="UP001175271"/>
    </source>
</evidence>
<proteinExistence type="predicted"/>
<comment type="caution">
    <text evidence="1">The sequence shown here is derived from an EMBL/GenBank/DDBJ whole genome shotgun (WGS) entry which is preliminary data.</text>
</comment>
<name>A0AA39LV29_9BILA</name>
<sequence>MNRPSYLSQHMRRIAQGPILYVNFVRRTRAPRRVKLAKQKPPSVTCEFLRINHLRRWIISQDGLRNGLTKSAPVAKAVCSVEPRKLDGREVARPPHGS</sequence>
<organism evidence="1 2">
    <name type="scientific">Steinernema hermaphroditum</name>
    <dbReference type="NCBI Taxonomy" id="289476"/>
    <lineage>
        <taxon>Eukaryota</taxon>
        <taxon>Metazoa</taxon>
        <taxon>Ecdysozoa</taxon>
        <taxon>Nematoda</taxon>
        <taxon>Chromadorea</taxon>
        <taxon>Rhabditida</taxon>
        <taxon>Tylenchina</taxon>
        <taxon>Panagrolaimomorpha</taxon>
        <taxon>Strongyloidoidea</taxon>
        <taxon>Steinernematidae</taxon>
        <taxon>Steinernema</taxon>
    </lineage>
</organism>
<reference evidence="1" key="1">
    <citation type="submission" date="2023-06" db="EMBL/GenBank/DDBJ databases">
        <title>Genomic analysis of the entomopathogenic nematode Steinernema hermaphroditum.</title>
        <authorList>
            <person name="Schwarz E.M."/>
            <person name="Heppert J.K."/>
            <person name="Baniya A."/>
            <person name="Schwartz H.T."/>
            <person name="Tan C.-H."/>
            <person name="Antoshechkin I."/>
            <person name="Sternberg P.W."/>
            <person name="Goodrich-Blair H."/>
            <person name="Dillman A.R."/>
        </authorList>
    </citation>
    <scope>NUCLEOTIDE SEQUENCE</scope>
    <source>
        <strain evidence="1">PS9179</strain>
        <tissue evidence="1">Whole animal</tissue>
    </source>
</reference>
<evidence type="ECO:0000313" key="1">
    <source>
        <dbReference type="EMBL" id="KAK0410703.1"/>
    </source>
</evidence>
<keyword evidence="2" id="KW-1185">Reference proteome</keyword>
<protein>
    <submittedName>
        <fullName evidence="1">Uncharacterized protein</fullName>
    </submittedName>
</protein>
<gene>
    <name evidence="1" type="ORF">QR680_005284</name>
</gene>
<accession>A0AA39LV29</accession>
<dbReference type="AlphaFoldDB" id="A0AA39LV29"/>